<organism evidence="1 2">
    <name type="scientific">Trifolium medium</name>
    <dbReference type="NCBI Taxonomy" id="97028"/>
    <lineage>
        <taxon>Eukaryota</taxon>
        <taxon>Viridiplantae</taxon>
        <taxon>Streptophyta</taxon>
        <taxon>Embryophyta</taxon>
        <taxon>Tracheophyta</taxon>
        <taxon>Spermatophyta</taxon>
        <taxon>Magnoliopsida</taxon>
        <taxon>eudicotyledons</taxon>
        <taxon>Gunneridae</taxon>
        <taxon>Pentapetalae</taxon>
        <taxon>rosids</taxon>
        <taxon>fabids</taxon>
        <taxon>Fabales</taxon>
        <taxon>Fabaceae</taxon>
        <taxon>Papilionoideae</taxon>
        <taxon>50 kb inversion clade</taxon>
        <taxon>NPAAA clade</taxon>
        <taxon>Hologalegina</taxon>
        <taxon>IRL clade</taxon>
        <taxon>Trifolieae</taxon>
        <taxon>Trifolium</taxon>
    </lineage>
</organism>
<name>A0A392UQ73_9FABA</name>
<evidence type="ECO:0000313" key="2">
    <source>
        <dbReference type="Proteomes" id="UP000265520"/>
    </source>
</evidence>
<reference evidence="1 2" key="1">
    <citation type="journal article" date="2018" name="Front. Plant Sci.">
        <title>Red Clover (Trifolium pratense) and Zigzag Clover (T. medium) - A Picture of Genomic Similarities and Differences.</title>
        <authorList>
            <person name="Dluhosova J."/>
            <person name="Istvanek J."/>
            <person name="Nedelnik J."/>
            <person name="Repkova J."/>
        </authorList>
    </citation>
    <scope>NUCLEOTIDE SEQUENCE [LARGE SCALE GENOMIC DNA]</scope>
    <source>
        <strain evidence="2">cv. 10/8</strain>
        <tissue evidence="1">Leaf</tissue>
    </source>
</reference>
<accession>A0A392UQ73</accession>
<feature type="non-terminal residue" evidence="1">
    <location>
        <position position="1"/>
    </location>
</feature>
<keyword evidence="2" id="KW-1185">Reference proteome</keyword>
<protein>
    <submittedName>
        <fullName evidence="1">Uncharacterized protein</fullName>
    </submittedName>
</protein>
<dbReference type="EMBL" id="LXQA010891300">
    <property type="protein sequence ID" value="MCI75799.1"/>
    <property type="molecule type" value="Genomic_DNA"/>
</dbReference>
<comment type="caution">
    <text evidence="1">The sequence shown here is derived from an EMBL/GenBank/DDBJ whole genome shotgun (WGS) entry which is preliminary data.</text>
</comment>
<sequence>YLHHCDPPYMKHITTITISNLTIGVIEFCLRISSTNSD</sequence>
<evidence type="ECO:0000313" key="1">
    <source>
        <dbReference type="EMBL" id="MCI75799.1"/>
    </source>
</evidence>
<proteinExistence type="predicted"/>
<dbReference type="AlphaFoldDB" id="A0A392UQ73"/>
<dbReference type="Proteomes" id="UP000265520">
    <property type="component" value="Unassembled WGS sequence"/>
</dbReference>